<organism evidence="1 2">
    <name type="scientific">Pacificimonas flava</name>
    <dbReference type="NCBI Taxonomy" id="1234595"/>
    <lineage>
        <taxon>Bacteria</taxon>
        <taxon>Pseudomonadati</taxon>
        <taxon>Pseudomonadota</taxon>
        <taxon>Alphaproteobacteria</taxon>
        <taxon>Sphingomonadales</taxon>
        <taxon>Sphingosinicellaceae</taxon>
        <taxon>Pacificimonas</taxon>
    </lineage>
</organism>
<keyword evidence="2" id="KW-1185">Reference proteome</keyword>
<proteinExistence type="predicted"/>
<comment type="caution">
    <text evidence="1">The sequence shown here is derived from an EMBL/GenBank/DDBJ whole genome shotgun (WGS) entry which is preliminary data.</text>
</comment>
<dbReference type="Proteomes" id="UP000198462">
    <property type="component" value="Unassembled WGS sequence"/>
</dbReference>
<evidence type="ECO:0000313" key="2">
    <source>
        <dbReference type="Proteomes" id="UP000198462"/>
    </source>
</evidence>
<sequence>MEFAYRRNGTPPSGASFRSNSERTLICDGKRTPDPGGSACWLYESFLFCSNIQMSLYRLPSTLDSLTAYALAHRRPLSLSFLPDAEGHFLIQVTLGDQQCSLSFVKGSDRVHAIGQMAGDMLSLARSTDRVPDRSGGGYPDW</sequence>
<dbReference type="AlphaFoldDB" id="A0A219B431"/>
<name>A0A219B431_9SPHN</name>
<gene>
    <name evidence="1" type="ORF">B5C34_05380</name>
</gene>
<protein>
    <submittedName>
        <fullName evidence="1">Uncharacterized protein</fullName>
    </submittedName>
</protein>
<accession>A0A219B431</accession>
<dbReference type="EMBL" id="NFZT01000001">
    <property type="protein sequence ID" value="OWV32944.1"/>
    <property type="molecule type" value="Genomic_DNA"/>
</dbReference>
<evidence type="ECO:0000313" key="1">
    <source>
        <dbReference type="EMBL" id="OWV32944.1"/>
    </source>
</evidence>
<reference evidence="2" key="1">
    <citation type="submission" date="2017-05" db="EMBL/GenBank/DDBJ databases">
        <authorList>
            <person name="Lin X."/>
        </authorList>
    </citation>
    <scope>NUCLEOTIDE SEQUENCE [LARGE SCALE GENOMIC DNA]</scope>
    <source>
        <strain evidence="2">JLT2012</strain>
    </source>
</reference>